<dbReference type="EMBL" id="CM037618">
    <property type="protein sequence ID" value="KAH7999649.1"/>
    <property type="molecule type" value="Genomic_DNA"/>
</dbReference>
<evidence type="ECO:0000313" key="2">
    <source>
        <dbReference type="Proteomes" id="UP000827872"/>
    </source>
</evidence>
<reference evidence="1" key="1">
    <citation type="submission" date="2021-08" db="EMBL/GenBank/DDBJ databases">
        <title>The first chromosome-level gecko genome reveals the dynamic sex chromosomes of Neotropical dwarf geckos (Sphaerodactylidae: Sphaerodactylus).</title>
        <authorList>
            <person name="Pinto B.J."/>
            <person name="Keating S.E."/>
            <person name="Gamble T."/>
        </authorList>
    </citation>
    <scope>NUCLEOTIDE SEQUENCE</scope>
    <source>
        <strain evidence="1">TG3544</strain>
    </source>
</reference>
<gene>
    <name evidence="1" type="ORF">K3G42_016293</name>
</gene>
<proteinExistence type="predicted"/>
<sequence length="237" mass="26474">MISRCGNTEDECSSDSSSKPKTTKGTTYNQDILNIKHGNRKCNHHCKNKEVCGHDCCKIGVSKKSDLRKESTLSSYLADLRNRDAVSTVPPVKRLKMDLSNKSQNIQLKQFGYTPKSSLPRLSRSEYAPHSEFTLIEEGNELDVLGRVQLQPEGFKDTGFFVSKRQTTINEKKYQTIISNKNLKGALKNNLTDADKSHTSFSEPLNVNFELGDDVWDDYSGGSLEADNIEKSGKATT</sequence>
<keyword evidence="2" id="KW-1185">Reference proteome</keyword>
<evidence type="ECO:0000313" key="1">
    <source>
        <dbReference type="EMBL" id="KAH7999649.1"/>
    </source>
</evidence>
<protein>
    <submittedName>
        <fullName evidence="1">Uncharacterized protein</fullName>
    </submittedName>
</protein>
<dbReference type="Proteomes" id="UP000827872">
    <property type="component" value="Linkage Group LG05"/>
</dbReference>
<organism evidence="1 2">
    <name type="scientific">Sphaerodactylus townsendi</name>
    <dbReference type="NCBI Taxonomy" id="933632"/>
    <lineage>
        <taxon>Eukaryota</taxon>
        <taxon>Metazoa</taxon>
        <taxon>Chordata</taxon>
        <taxon>Craniata</taxon>
        <taxon>Vertebrata</taxon>
        <taxon>Euteleostomi</taxon>
        <taxon>Lepidosauria</taxon>
        <taxon>Squamata</taxon>
        <taxon>Bifurcata</taxon>
        <taxon>Gekkota</taxon>
        <taxon>Sphaerodactylidae</taxon>
        <taxon>Sphaerodactylus</taxon>
    </lineage>
</organism>
<name>A0ACB8F3C7_9SAUR</name>
<accession>A0ACB8F3C7</accession>
<comment type="caution">
    <text evidence="1">The sequence shown here is derived from an EMBL/GenBank/DDBJ whole genome shotgun (WGS) entry which is preliminary data.</text>
</comment>